<protein>
    <submittedName>
        <fullName evidence="2">DUF4266 domain-containing protein</fullName>
    </submittedName>
</protein>
<dbReference type="Proteomes" id="UP001143304">
    <property type="component" value="Unassembled WGS sequence"/>
</dbReference>
<dbReference type="InterPro" id="IPR025362">
    <property type="entry name" value="DUF4266"/>
</dbReference>
<dbReference type="PROSITE" id="PS51257">
    <property type="entry name" value="PROKAR_LIPOPROTEIN"/>
    <property type="match status" value="1"/>
</dbReference>
<reference evidence="2" key="1">
    <citation type="submission" date="2019-02" db="EMBL/GenBank/DDBJ databases">
        <authorList>
            <person name="Li S.-H."/>
        </authorList>
    </citation>
    <scope>NUCLEOTIDE SEQUENCE</scope>
    <source>
        <strain evidence="2">IMCC11814</strain>
    </source>
</reference>
<name>A0ABT3T8K5_9GAMM</name>
<comment type="caution">
    <text evidence="2">The sequence shown here is derived from an EMBL/GenBank/DDBJ whole genome shotgun (WGS) entry which is preliminary data.</text>
</comment>
<sequence>MTVKTAVAGLVLVLLCGCETVQPWERGLLAKEGMQWTPNIMDARLRSQIYASKEASSGGAGAAGGGCGCN</sequence>
<dbReference type="Pfam" id="PF14086">
    <property type="entry name" value="DUF4266"/>
    <property type="match status" value="1"/>
</dbReference>
<proteinExistence type="predicted"/>
<evidence type="ECO:0000313" key="2">
    <source>
        <dbReference type="EMBL" id="MCX2977822.1"/>
    </source>
</evidence>
<evidence type="ECO:0000313" key="3">
    <source>
        <dbReference type="Proteomes" id="UP001143304"/>
    </source>
</evidence>
<gene>
    <name evidence="2" type="ORF">EYC82_10705</name>
</gene>
<organism evidence="2 3">
    <name type="scientific">Candidatus Marimicrobium litorale</name>
    <dbReference type="NCBI Taxonomy" id="2518991"/>
    <lineage>
        <taxon>Bacteria</taxon>
        <taxon>Pseudomonadati</taxon>
        <taxon>Pseudomonadota</taxon>
        <taxon>Gammaproteobacteria</taxon>
        <taxon>Cellvibrionales</taxon>
        <taxon>Halieaceae</taxon>
        <taxon>Marimicrobium</taxon>
    </lineage>
</organism>
<keyword evidence="3" id="KW-1185">Reference proteome</keyword>
<evidence type="ECO:0000259" key="1">
    <source>
        <dbReference type="Pfam" id="PF14086"/>
    </source>
</evidence>
<dbReference type="EMBL" id="SHNO01000001">
    <property type="protein sequence ID" value="MCX2977822.1"/>
    <property type="molecule type" value="Genomic_DNA"/>
</dbReference>
<dbReference type="RefSeq" id="WP_279249530.1">
    <property type="nucleotide sequence ID" value="NZ_SHNO01000001.1"/>
</dbReference>
<accession>A0ABT3T8K5</accession>
<feature type="domain" description="DUF4266" evidence="1">
    <location>
        <begin position="21"/>
        <end position="70"/>
    </location>
</feature>